<proteinExistence type="predicted"/>
<dbReference type="NCBIfam" id="TIGR00277">
    <property type="entry name" value="HDIG"/>
    <property type="match status" value="1"/>
</dbReference>
<keyword evidence="4" id="KW-1185">Reference proteome</keyword>
<feature type="domain" description="HD-GYP" evidence="2">
    <location>
        <begin position="113"/>
        <end position="309"/>
    </location>
</feature>
<dbReference type="Gene3D" id="1.10.3210.10">
    <property type="entry name" value="Hypothetical protein af1432"/>
    <property type="match status" value="1"/>
</dbReference>
<dbReference type="InterPro" id="IPR037522">
    <property type="entry name" value="HD_GYP_dom"/>
</dbReference>
<organism evidence="3 4">
    <name type="scientific">Gracilibacillus orientalis</name>
    <dbReference type="NCBI Taxonomy" id="334253"/>
    <lineage>
        <taxon>Bacteria</taxon>
        <taxon>Bacillati</taxon>
        <taxon>Bacillota</taxon>
        <taxon>Bacilli</taxon>
        <taxon>Bacillales</taxon>
        <taxon>Bacillaceae</taxon>
        <taxon>Gracilibacillus</taxon>
    </lineage>
</organism>
<dbReference type="InterPro" id="IPR006675">
    <property type="entry name" value="HDIG_dom"/>
</dbReference>
<dbReference type="AlphaFoldDB" id="A0A1I4QFI2"/>
<evidence type="ECO:0000313" key="4">
    <source>
        <dbReference type="Proteomes" id="UP000198565"/>
    </source>
</evidence>
<dbReference type="PANTHER" id="PTHR43155:SF2">
    <property type="entry name" value="CYCLIC DI-GMP PHOSPHODIESTERASE PA4108"/>
    <property type="match status" value="1"/>
</dbReference>
<dbReference type="SUPFAM" id="SSF109604">
    <property type="entry name" value="HD-domain/PDEase-like"/>
    <property type="match status" value="1"/>
</dbReference>
<sequence length="364" mass="41674">MRLIPTKLIRAGIELAKPIYDAHGRVLLQKNVQLTKSMVDRLKNLGITYVFIRDEDTDDIIVHPPIPEQQRIETLQKIKEAFQSLELEDLTKNNYLLEKATFKLEQLVKEIAKELSKNDEVIHYLSDLFIIDDYVYSHSLNVSMYTLALAQALNLKNKDMEQLGLGAVLHDIGKIVIPEEVLNKPGRLTNMEFKIMQAHTEYGFDLLRKSHNIPLHVAHCAYQHHERLDGTGYPRGIHKDDIHPFARIIGVADVFDAVTSNRTYRDAMLPHEGLEILYGGAGTQFDLHHVEMFKKTIAVYPNGLNVYLSDGREGVVARQNSQMYERPVVRVLKDNDLKVKPYDLDLSKVLDVMIVNMEQLITGR</sequence>
<dbReference type="Proteomes" id="UP000198565">
    <property type="component" value="Unassembled WGS sequence"/>
</dbReference>
<dbReference type="PANTHER" id="PTHR43155">
    <property type="entry name" value="CYCLIC DI-GMP PHOSPHODIESTERASE PA4108-RELATED"/>
    <property type="match status" value="1"/>
</dbReference>
<dbReference type="PROSITE" id="PS51831">
    <property type="entry name" value="HD"/>
    <property type="match status" value="1"/>
</dbReference>
<gene>
    <name evidence="3" type="ORF">SAMN04487943_11637</name>
</gene>
<reference evidence="4" key="1">
    <citation type="submission" date="2016-10" db="EMBL/GenBank/DDBJ databases">
        <authorList>
            <person name="Varghese N."/>
            <person name="Submissions S."/>
        </authorList>
    </citation>
    <scope>NUCLEOTIDE SEQUENCE [LARGE SCALE GENOMIC DNA]</scope>
    <source>
        <strain evidence="4">CGMCC 1.4250</strain>
    </source>
</reference>
<dbReference type="RefSeq" id="WP_091485892.1">
    <property type="nucleotide sequence ID" value="NZ_FOTR01000016.1"/>
</dbReference>
<name>A0A1I4QFI2_9BACI</name>
<evidence type="ECO:0000313" key="3">
    <source>
        <dbReference type="EMBL" id="SFM38777.1"/>
    </source>
</evidence>
<accession>A0A1I4QFI2</accession>
<feature type="domain" description="HD" evidence="1">
    <location>
        <begin position="135"/>
        <end position="258"/>
    </location>
</feature>
<evidence type="ECO:0000259" key="1">
    <source>
        <dbReference type="PROSITE" id="PS51831"/>
    </source>
</evidence>
<dbReference type="EMBL" id="FOTR01000016">
    <property type="protein sequence ID" value="SFM38777.1"/>
    <property type="molecule type" value="Genomic_DNA"/>
</dbReference>
<dbReference type="STRING" id="334253.SAMN04487943_11637"/>
<dbReference type="OrthoDB" id="9759601at2"/>
<protein>
    <submittedName>
        <fullName evidence="3">HDIG domain-containing protein</fullName>
    </submittedName>
</protein>
<dbReference type="CDD" id="cd00077">
    <property type="entry name" value="HDc"/>
    <property type="match status" value="1"/>
</dbReference>
<evidence type="ECO:0000259" key="2">
    <source>
        <dbReference type="PROSITE" id="PS51832"/>
    </source>
</evidence>
<dbReference type="SMART" id="SM00471">
    <property type="entry name" value="HDc"/>
    <property type="match status" value="1"/>
</dbReference>
<dbReference type="PROSITE" id="PS51832">
    <property type="entry name" value="HD_GYP"/>
    <property type="match status" value="1"/>
</dbReference>
<dbReference type="InterPro" id="IPR006674">
    <property type="entry name" value="HD_domain"/>
</dbReference>
<dbReference type="Pfam" id="PF13487">
    <property type="entry name" value="HD_5"/>
    <property type="match status" value="1"/>
</dbReference>
<dbReference type="InterPro" id="IPR003607">
    <property type="entry name" value="HD/PDEase_dom"/>
</dbReference>